<feature type="compositionally biased region" description="Basic and acidic residues" evidence="7">
    <location>
        <begin position="52"/>
        <end position="63"/>
    </location>
</feature>
<keyword evidence="6" id="KW-0687">Ribonucleoprotein</keyword>
<comment type="subunit">
    <text evidence="6">Associates with 90S and pre-40S pre-ribosomal particles.</text>
</comment>
<organism evidence="8 9">
    <name type="scientific">Durusdinium trenchii</name>
    <dbReference type="NCBI Taxonomy" id="1381693"/>
    <lineage>
        <taxon>Eukaryota</taxon>
        <taxon>Sar</taxon>
        <taxon>Alveolata</taxon>
        <taxon>Dinophyceae</taxon>
        <taxon>Suessiales</taxon>
        <taxon>Symbiodiniaceae</taxon>
        <taxon>Durusdinium</taxon>
    </lineage>
</organism>
<dbReference type="InterPro" id="IPR009292">
    <property type="entry name" value="RRP36"/>
</dbReference>
<evidence type="ECO:0000256" key="4">
    <source>
        <dbReference type="ARBA" id="ARBA00022552"/>
    </source>
</evidence>
<name>A0ABP0SWH5_9DINO</name>
<dbReference type="Pfam" id="PF06102">
    <property type="entry name" value="RRP36"/>
    <property type="match status" value="1"/>
</dbReference>
<feature type="region of interest" description="Disordered" evidence="7">
    <location>
        <begin position="109"/>
        <end position="153"/>
    </location>
</feature>
<keyword evidence="3 6" id="KW-0690">Ribosome biogenesis</keyword>
<comment type="similarity">
    <text evidence="2 6">Belongs to the RRP36 family.</text>
</comment>
<evidence type="ECO:0000313" key="9">
    <source>
        <dbReference type="Proteomes" id="UP001642484"/>
    </source>
</evidence>
<dbReference type="EMBL" id="CAXAMN010028395">
    <property type="protein sequence ID" value="CAK9116449.1"/>
    <property type="molecule type" value="Genomic_DNA"/>
</dbReference>
<proteinExistence type="inferred from homology"/>
<dbReference type="PANTHER" id="PTHR21738">
    <property type="entry name" value="RIBOSOMAL RNA PROCESSING PROTEIN 36 HOMOLOG"/>
    <property type="match status" value="1"/>
</dbReference>
<evidence type="ECO:0000256" key="5">
    <source>
        <dbReference type="ARBA" id="ARBA00023242"/>
    </source>
</evidence>
<evidence type="ECO:0000256" key="3">
    <source>
        <dbReference type="ARBA" id="ARBA00022517"/>
    </source>
</evidence>
<comment type="subcellular location">
    <subcellularLocation>
        <location evidence="1 6">Nucleus</location>
        <location evidence="1 6">Nucleolus</location>
    </subcellularLocation>
</comment>
<keyword evidence="4 6" id="KW-0698">rRNA processing</keyword>
<keyword evidence="5 6" id="KW-0539">Nucleus</keyword>
<evidence type="ECO:0000256" key="1">
    <source>
        <dbReference type="ARBA" id="ARBA00004604"/>
    </source>
</evidence>
<feature type="compositionally biased region" description="Basic and acidic residues" evidence="7">
    <location>
        <begin position="125"/>
        <end position="153"/>
    </location>
</feature>
<gene>
    <name evidence="8" type="ORF">CCMP2556_LOCUS54026</name>
</gene>
<evidence type="ECO:0000256" key="7">
    <source>
        <dbReference type="SAM" id="MobiDB-lite"/>
    </source>
</evidence>
<comment type="function">
    <text evidence="6">Component of the 90S pre-ribosome involved in the maturation of rRNAs. Required for early cleavages of the pre-RNAs in the 40S ribosomal subunit maturation pathway.</text>
</comment>
<reference evidence="8 9" key="1">
    <citation type="submission" date="2024-02" db="EMBL/GenBank/DDBJ databases">
        <authorList>
            <person name="Chen Y."/>
            <person name="Shah S."/>
            <person name="Dougan E. K."/>
            <person name="Thang M."/>
            <person name="Chan C."/>
        </authorList>
    </citation>
    <scope>NUCLEOTIDE SEQUENCE [LARGE SCALE GENOMIC DNA]</scope>
</reference>
<comment type="caution">
    <text evidence="8">The sequence shown here is derived from an EMBL/GenBank/DDBJ whole genome shotgun (WGS) entry which is preliminary data.</text>
</comment>
<dbReference type="PANTHER" id="PTHR21738:SF0">
    <property type="entry name" value="RIBOSOMAL RNA PROCESSING PROTEIN 36 HOMOLOG"/>
    <property type="match status" value="1"/>
</dbReference>
<keyword evidence="9" id="KW-1185">Reference proteome</keyword>
<feature type="region of interest" description="Disordered" evidence="7">
    <location>
        <begin position="41"/>
        <end position="63"/>
    </location>
</feature>
<protein>
    <recommendedName>
        <fullName evidence="6">rRNA biogenesis protein RRP36</fullName>
    </recommendedName>
</protein>
<evidence type="ECO:0000313" key="8">
    <source>
        <dbReference type="EMBL" id="CAK9116449.1"/>
    </source>
</evidence>
<evidence type="ECO:0000256" key="2">
    <source>
        <dbReference type="ARBA" id="ARBA00009418"/>
    </source>
</evidence>
<accession>A0ABP0SWH5</accession>
<sequence>MRPRDPRFDETSGSYDVDGFTKAYAFLEEYRTEELEKLKEAKQKLNTKKRRKDPDAARKEEELTKEIKCRIQQDKQRKHLGELRAAELSLKSKEREKVKTTGKVPFFHGRKEARKLIAQSKKEKKGSSTRDKAEERREQKRAAKEKKLLPTRR</sequence>
<dbReference type="Proteomes" id="UP001642484">
    <property type="component" value="Unassembled WGS sequence"/>
</dbReference>
<evidence type="ECO:0000256" key="6">
    <source>
        <dbReference type="RuleBase" id="RU368027"/>
    </source>
</evidence>